<dbReference type="PANTHER" id="PTHR34293">
    <property type="entry name" value="HTH-TYPE TRANSCRIPTIONAL REGULATOR TRMBL2"/>
    <property type="match status" value="1"/>
</dbReference>
<protein>
    <submittedName>
        <fullName evidence="2">TrmB family transcriptional regulator</fullName>
    </submittedName>
</protein>
<name>A0ABQ3A692_9ACTN</name>
<evidence type="ECO:0000259" key="1">
    <source>
        <dbReference type="Pfam" id="PF01978"/>
    </source>
</evidence>
<organism evidence="2 3">
    <name type="scientific">Streptomyces xanthochromogenes</name>
    <dbReference type="NCBI Taxonomy" id="67384"/>
    <lineage>
        <taxon>Bacteria</taxon>
        <taxon>Bacillati</taxon>
        <taxon>Actinomycetota</taxon>
        <taxon>Actinomycetes</taxon>
        <taxon>Kitasatosporales</taxon>
        <taxon>Streptomycetaceae</taxon>
        <taxon>Streptomyces</taxon>
    </lineage>
</organism>
<comment type="caution">
    <text evidence="2">The sequence shown here is derived from an EMBL/GenBank/DDBJ whole genome shotgun (WGS) entry which is preliminary data.</text>
</comment>
<dbReference type="Gene3D" id="1.10.10.10">
    <property type="entry name" value="Winged helix-like DNA-binding domain superfamily/Winged helix DNA-binding domain"/>
    <property type="match status" value="1"/>
</dbReference>
<proteinExistence type="predicted"/>
<sequence length="283" mass="31439">MRMEADEGSVNDLVELGLSRYESRVYLALVRRDSYTAAQVAREAEVPRQRIYDVLDGLVRAQLAVAHRGRVATFTAVAPELALTRLMNRQRESLERLEKVSAGLTSMLLPLWADGRAHTDPLDYIEVLRDQRQIAERFADIQEQADSELLTFCMPPFVAPAANTSGIKATRRLRRAKGTVRAVYTHDALADEEVLENVHRFTEAGEEARFAQHLPLKLVIADASLVLCDMPDPVAGTGATTALYIEHPALAACLRLAFQSVWEAAEPMREAAELMEDAALELD</sequence>
<evidence type="ECO:0000313" key="2">
    <source>
        <dbReference type="EMBL" id="GGY37638.1"/>
    </source>
</evidence>
<feature type="domain" description="Transcription regulator TrmB N-terminal" evidence="1">
    <location>
        <begin position="15"/>
        <end position="80"/>
    </location>
</feature>
<evidence type="ECO:0000313" key="3">
    <source>
        <dbReference type="Proteomes" id="UP000600946"/>
    </source>
</evidence>
<accession>A0ABQ3A692</accession>
<dbReference type="Proteomes" id="UP000600946">
    <property type="component" value="Unassembled WGS sequence"/>
</dbReference>
<dbReference type="InterPro" id="IPR051797">
    <property type="entry name" value="TrmB-like"/>
</dbReference>
<gene>
    <name evidence="2" type="ORF">GCM10010326_34550</name>
</gene>
<dbReference type="SUPFAM" id="SSF46785">
    <property type="entry name" value="Winged helix' DNA-binding domain"/>
    <property type="match status" value="1"/>
</dbReference>
<dbReference type="Pfam" id="PF01978">
    <property type="entry name" value="TrmB"/>
    <property type="match status" value="1"/>
</dbReference>
<reference evidence="3" key="1">
    <citation type="journal article" date="2019" name="Int. J. Syst. Evol. Microbiol.">
        <title>The Global Catalogue of Microorganisms (GCM) 10K type strain sequencing project: providing services to taxonomists for standard genome sequencing and annotation.</title>
        <authorList>
            <consortium name="The Broad Institute Genomics Platform"/>
            <consortium name="The Broad Institute Genome Sequencing Center for Infectious Disease"/>
            <person name="Wu L."/>
            <person name="Ma J."/>
        </authorList>
    </citation>
    <scope>NUCLEOTIDE SEQUENCE [LARGE SCALE GENOMIC DNA]</scope>
    <source>
        <strain evidence="3">JCM 4594</strain>
    </source>
</reference>
<keyword evidence="3" id="KW-1185">Reference proteome</keyword>
<dbReference type="EMBL" id="BMUU01000005">
    <property type="protein sequence ID" value="GGY37638.1"/>
    <property type="molecule type" value="Genomic_DNA"/>
</dbReference>
<dbReference type="InterPro" id="IPR002831">
    <property type="entry name" value="Tscrpt_reg_TrmB_N"/>
</dbReference>
<dbReference type="PANTHER" id="PTHR34293:SF1">
    <property type="entry name" value="HTH-TYPE TRANSCRIPTIONAL REGULATOR TRMBL2"/>
    <property type="match status" value="1"/>
</dbReference>
<dbReference type="InterPro" id="IPR036390">
    <property type="entry name" value="WH_DNA-bd_sf"/>
</dbReference>
<dbReference type="InterPro" id="IPR036388">
    <property type="entry name" value="WH-like_DNA-bd_sf"/>
</dbReference>